<accession>A0A2R9SPP1</accession>
<keyword evidence="1" id="KW-1133">Transmembrane helix</keyword>
<reference evidence="2 3" key="1">
    <citation type="journal article" date="2010" name="BMC Genomics">
        <title>Genome sequence of the pattern forming Paenibacillus vortex bacterium reveals potential for thriving in complex environments.</title>
        <authorList>
            <person name="Sirota-Madi A."/>
            <person name="Olender T."/>
            <person name="Helman Y."/>
            <person name="Ingham C."/>
            <person name="Brainis I."/>
            <person name="Roth D."/>
            <person name="Hagi E."/>
            <person name="Brodsky L."/>
            <person name="Leshkowitz D."/>
            <person name="Galatenko V."/>
            <person name="Nikolaev V."/>
            <person name="Mugasimangalam R.C."/>
            <person name="Bransburg-Zabary S."/>
            <person name="Gutnick D.L."/>
            <person name="Lancet D."/>
            <person name="Ben-Jacob E."/>
        </authorList>
    </citation>
    <scope>NUCLEOTIDE SEQUENCE [LARGE SCALE GENOMIC DNA]</scope>
    <source>
        <strain evidence="2 3">V453</strain>
    </source>
</reference>
<feature type="transmembrane region" description="Helical" evidence="1">
    <location>
        <begin position="6"/>
        <end position="28"/>
    </location>
</feature>
<dbReference type="EMBL" id="ADHJ01000041">
    <property type="protein sequence ID" value="EFU39328.1"/>
    <property type="molecule type" value="Genomic_DNA"/>
</dbReference>
<gene>
    <name evidence="2" type="ORF">PVOR_25253</name>
</gene>
<evidence type="ECO:0000256" key="1">
    <source>
        <dbReference type="SAM" id="Phobius"/>
    </source>
</evidence>
<evidence type="ECO:0000313" key="3">
    <source>
        <dbReference type="Proteomes" id="UP000003094"/>
    </source>
</evidence>
<organism evidence="2 3">
    <name type="scientific">Paenibacillus vortex V453</name>
    <dbReference type="NCBI Taxonomy" id="715225"/>
    <lineage>
        <taxon>Bacteria</taxon>
        <taxon>Bacillati</taxon>
        <taxon>Bacillota</taxon>
        <taxon>Bacilli</taxon>
        <taxon>Bacillales</taxon>
        <taxon>Paenibacillaceae</taxon>
        <taxon>Paenibacillus</taxon>
    </lineage>
</organism>
<dbReference type="AlphaFoldDB" id="A0A2R9SPP1"/>
<protein>
    <submittedName>
        <fullName evidence="2">Uncharacterized protein</fullName>
    </submittedName>
</protein>
<dbReference type="Proteomes" id="UP000003094">
    <property type="component" value="Unassembled WGS sequence"/>
</dbReference>
<sequence>MLGFSFGVMFWQIAFVGVPLILIISFLYRGPSNILTKIYSKDFSI</sequence>
<dbReference type="KEGG" id="pvo:PVOR_25253"/>
<keyword evidence="1" id="KW-0472">Membrane</keyword>
<keyword evidence="3" id="KW-1185">Reference proteome</keyword>
<keyword evidence="1" id="KW-0812">Transmembrane</keyword>
<evidence type="ECO:0000313" key="2">
    <source>
        <dbReference type="EMBL" id="EFU39328.1"/>
    </source>
</evidence>
<name>A0A2R9SPP1_9BACL</name>
<comment type="caution">
    <text evidence="2">The sequence shown here is derived from an EMBL/GenBank/DDBJ whole genome shotgun (WGS) entry which is preliminary data.</text>
</comment>
<proteinExistence type="predicted"/>